<protein>
    <submittedName>
        <fullName evidence="2">Uncharacterized protein</fullName>
    </submittedName>
</protein>
<name>A0A915HHA7_ROMCU</name>
<reference evidence="2" key="1">
    <citation type="submission" date="2022-11" db="UniProtKB">
        <authorList>
            <consortium name="WormBaseParasite"/>
        </authorList>
    </citation>
    <scope>IDENTIFICATION</scope>
</reference>
<dbReference type="Proteomes" id="UP000887565">
    <property type="component" value="Unplaced"/>
</dbReference>
<keyword evidence="1" id="KW-1185">Reference proteome</keyword>
<organism evidence="1 2">
    <name type="scientific">Romanomermis culicivorax</name>
    <name type="common">Nematode worm</name>
    <dbReference type="NCBI Taxonomy" id="13658"/>
    <lineage>
        <taxon>Eukaryota</taxon>
        <taxon>Metazoa</taxon>
        <taxon>Ecdysozoa</taxon>
        <taxon>Nematoda</taxon>
        <taxon>Enoplea</taxon>
        <taxon>Dorylaimia</taxon>
        <taxon>Mermithida</taxon>
        <taxon>Mermithoidea</taxon>
        <taxon>Mermithidae</taxon>
        <taxon>Romanomermis</taxon>
    </lineage>
</organism>
<proteinExistence type="predicted"/>
<dbReference type="AlphaFoldDB" id="A0A915HHA7"/>
<sequence length="122" mass="14207">MAVDTVVPDSLELPEEMNYLLTWKCPTAVNTTIKGHFFDQHGINPMLDFHGLKGVRSSGIQCMPSFHTEKNHHFKHKDDKAANWSSYRLKDYINLVVKTFTPDSELVDYNHRKIHQNMMKTF</sequence>
<evidence type="ECO:0000313" key="2">
    <source>
        <dbReference type="WBParaSite" id="nRc.2.0.1.t00819-RA"/>
    </source>
</evidence>
<evidence type="ECO:0000313" key="1">
    <source>
        <dbReference type="Proteomes" id="UP000887565"/>
    </source>
</evidence>
<dbReference type="WBParaSite" id="nRc.2.0.1.t00819-RA">
    <property type="protein sequence ID" value="nRc.2.0.1.t00819-RA"/>
    <property type="gene ID" value="nRc.2.0.1.g00819"/>
</dbReference>
<accession>A0A915HHA7</accession>